<dbReference type="EMBL" id="JAIVGD010000003">
    <property type="protein sequence ID" value="KAH0776370.1"/>
    <property type="molecule type" value="Genomic_DNA"/>
</dbReference>
<proteinExistence type="predicted"/>
<sequence length="251" mass="28299">MAQAFSLPVQDEHQREIKPSNHFDVESIALHIGSSNPSQSYRTNFSSNHTRNGSQIPYKDIFCTYCRRTEHLMEKCYQLYGYPSGPNSNNNTSIPNQNNYLYNNPAPNAPKPTNFLPNPPQNNTPHRYNRGPGNRPVVNAHCTHDSAPETEPSVDQHEELYNVSLTKDQYGQFQSILQQFHREHETEGSNTSSALANGSADFAGITIHLAQYLPYPMLIALPNGYKVKVTQIDDFSRSTWTQLLSSKSNAL</sequence>
<gene>
    <name evidence="1" type="ORF">KY290_007781</name>
</gene>
<evidence type="ECO:0008006" key="3">
    <source>
        <dbReference type="Google" id="ProtNLM"/>
    </source>
</evidence>
<dbReference type="Proteomes" id="UP000826656">
    <property type="component" value="Unassembled WGS sequence"/>
</dbReference>
<organism evidence="1 2">
    <name type="scientific">Solanum tuberosum</name>
    <name type="common">Potato</name>
    <dbReference type="NCBI Taxonomy" id="4113"/>
    <lineage>
        <taxon>Eukaryota</taxon>
        <taxon>Viridiplantae</taxon>
        <taxon>Streptophyta</taxon>
        <taxon>Embryophyta</taxon>
        <taxon>Tracheophyta</taxon>
        <taxon>Spermatophyta</taxon>
        <taxon>Magnoliopsida</taxon>
        <taxon>eudicotyledons</taxon>
        <taxon>Gunneridae</taxon>
        <taxon>Pentapetalae</taxon>
        <taxon>asterids</taxon>
        <taxon>lamiids</taxon>
        <taxon>Solanales</taxon>
        <taxon>Solanaceae</taxon>
        <taxon>Solanoideae</taxon>
        <taxon>Solaneae</taxon>
        <taxon>Solanum</taxon>
    </lineage>
</organism>
<name>A0ABQ7W8Q1_SOLTU</name>
<comment type="caution">
    <text evidence="1">The sequence shown here is derived from an EMBL/GenBank/DDBJ whole genome shotgun (WGS) entry which is preliminary data.</text>
</comment>
<evidence type="ECO:0000313" key="1">
    <source>
        <dbReference type="EMBL" id="KAH0776370.1"/>
    </source>
</evidence>
<accession>A0ABQ7W8Q1</accession>
<keyword evidence="2" id="KW-1185">Reference proteome</keyword>
<dbReference type="PANTHER" id="PTHR34222:SF89">
    <property type="match status" value="1"/>
</dbReference>
<dbReference type="PANTHER" id="PTHR34222">
    <property type="entry name" value="GAG_PRE-INTEGRS DOMAIN-CONTAINING PROTEIN"/>
    <property type="match status" value="1"/>
</dbReference>
<protein>
    <recommendedName>
        <fullName evidence="3">Integrase core domain containing protein</fullName>
    </recommendedName>
</protein>
<evidence type="ECO:0000313" key="2">
    <source>
        <dbReference type="Proteomes" id="UP000826656"/>
    </source>
</evidence>
<reference evidence="1 2" key="1">
    <citation type="journal article" date="2021" name="bioRxiv">
        <title>Chromosome-scale and haplotype-resolved genome assembly of a tetraploid potato cultivar.</title>
        <authorList>
            <person name="Sun H."/>
            <person name="Jiao W.-B."/>
            <person name="Krause K."/>
            <person name="Campoy J.A."/>
            <person name="Goel M."/>
            <person name="Folz-Donahue K."/>
            <person name="Kukat C."/>
            <person name="Huettel B."/>
            <person name="Schneeberger K."/>
        </authorList>
    </citation>
    <scope>NUCLEOTIDE SEQUENCE [LARGE SCALE GENOMIC DNA]</scope>
    <source>
        <strain evidence="1">SolTubOtavaFocal</strain>
        <tissue evidence="1">Leaves</tissue>
    </source>
</reference>